<comment type="pathway">
    <text evidence="2">Amino-acid biosynthesis; L-threonine biosynthesis; L-threonine from L-aspartate: step 5/5.</text>
</comment>
<accession>G9EKA7</accession>
<evidence type="ECO:0000259" key="13">
    <source>
        <dbReference type="Pfam" id="PF00291"/>
    </source>
</evidence>
<feature type="domain" description="Tryptophan synthase beta chain-like PALP" evidence="13">
    <location>
        <begin position="91"/>
        <end position="360"/>
    </location>
</feature>
<evidence type="ECO:0000256" key="2">
    <source>
        <dbReference type="ARBA" id="ARBA00004979"/>
    </source>
</evidence>
<dbReference type="Gene3D" id="3.90.1380.10">
    <property type="entry name" value="Threonine synthase, N-terminal domain"/>
    <property type="match status" value="1"/>
</dbReference>
<evidence type="ECO:0000256" key="5">
    <source>
        <dbReference type="ARBA" id="ARBA00018679"/>
    </source>
</evidence>
<dbReference type="FunCoup" id="G9EKA7">
    <property type="interactions" value="368"/>
</dbReference>
<dbReference type="InterPro" id="IPR029144">
    <property type="entry name" value="Thr_synth_N"/>
</dbReference>
<protein>
    <recommendedName>
        <fullName evidence="5 11">Threonine synthase</fullName>
        <ecNumber evidence="4 11">4.2.3.1</ecNumber>
    </recommendedName>
</protein>
<evidence type="ECO:0000256" key="11">
    <source>
        <dbReference type="NCBIfam" id="TIGR00260"/>
    </source>
</evidence>
<keyword evidence="9" id="KW-0456">Lyase</keyword>
<evidence type="ECO:0000313" key="16">
    <source>
        <dbReference type="Proteomes" id="UP000002770"/>
    </source>
</evidence>
<dbReference type="GO" id="GO:0030170">
    <property type="term" value="F:pyridoxal phosphate binding"/>
    <property type="evidence" value="ECO:0007669"/>
    <property type="project" value="InterPro"/>
</dbReference>
<feature type="domain" description="Threonine synthase N-terminal" evidence="14">
    <location>
        <begin position="3"/>
        <end position="78"/>
    </location>
</feature>
<dbReference type="InterPro" id="IPR036052">
    <property type="entry name" value="TrpB-like_PALP_sf"/>
</dbReference>
<keyword evidence="7" id="KW-0791">Threonine biosynthesis</keyword>
<evidence type="ECO:0000256" key="9">
    <source>
        <dbReference type="ARBA" id="ARBA00023239"/>
    </source>
</evidence>
<reference evidence="15 16" key="1">
    <citation type="journal article" date="2011" name="BMC Genomics">
        <title>Insight into cross-talk between intra-amoebal pathogens.</title>
        <authorList>
            <person name="Gimenez G."/>
            <person name="Bertelli C."/>
            <person name="Moliner C."/>
            <person name="Robert C."/>
            <person name="Raoult D."/>
            <person name="Fournier P.E."/>
            <person name="Greub G."/>
        </authorList>
    </citation>
    <scope>NUCLEOTIDE SEQUENCE [LARGE SCALE GENOMIC DNA]</scope>
    <source>
        <strain evidence="15 16">LLAP12</strain>
    </source>
</reference>
<dbReference type="Pfam" id="PF00291">
    <property type="entry name" value="PALP"/>
    <property type="match status" value="1"/>
</dbReference>
<dbReference type="PANTHER" id="PTHR42690:SF1">
    <property type="entry name" value="THREONINE SYNTHASE-LIKE 2"/>
    <property type="match status" value="1"/>
</dbReference>
<dbReference type="GO" id="GO:0009088">
    <property type="term" value="P:threonine biosynthetic process"/>
    <property type="evidence" value="ECO:0007669"/>
    <property type="project" value="UniProtKB-UniRule"/>
</dbReference>
<name>G9EKA7_9GAMM</name>
<proteinExistence type="inferred from homology"/>
<evidence type="ECO:0000313" key="15">
    <source>
        <dbReference type="EMBL" id="EHL32258.1"/>
    </source>
</evidence>
<evidence type="ECO:0000256" key="6">
    <source>
        <dbReference type="ARBA" id="ARBA00022605"/>
    </source>
</evidence>
<dbReference type="AlphaFoldDB" id="G9EKA7"/>
<dbReference type="HOGENOM" id="CLU_015170_0_0_6"/>
<dbReference type="EMBL" id="JH413801">
    <property type="protein sequence ID" value="EHL32258.1"/>
    <property type="molecule type" value="Genomic_DNA"/>
</dbReference>
<dbReference type="Pfam" id="PF14821">
    <property type="entry name" value="Thr_synth_N"/>
    <property type="match status" value="1"/>
</dbReference>
<dbReference type="InterPro" id="IPR004450">
    <property type="entry name" value="Thr_synthase-like"/>
</dbReference>
<dbReference type="UniPathway" id="UPA00050">
    <property type="reaction ID" value="UER00065"/>
</dbReference>
<comment type="catalytic activity">
    <reaction evidence="10">
        <text>O-phospho-L-homoserine + H2O = L-threonine + phosphate</text>
        <dbReference type="Rhea" id="RHEA:10840"/>
        <dbReference type="ChEBI" id="CHEBI:15377"/>
        <dbReference type="ChEBI" id="CHEBI:43474"/>
        <dbReference type="ChEBI" id="CHEBI:57590"/>
        <dbReference type="ChEBI" id="CHEBI:57926"/>
        <dbReference type="EC" id="4.2.3.1"/>
    </reaction>
</comment>
<dbReference type="InterPro" id="IPR001926">
    <property type="entry name" value="TrpB-like_PALP"/>
</dbReference>
<evidence type="ECO:0000256" key="1">
    <source>
        <dbReference type="ARBA" id="ARBA00001933"/>
    </source>
</evidence>
<evidence type="ECO:0000256" key="7">
    <source>
        <dbReference type="ARBA" id="ARBA00022697"/>
    </source>
</evidence>
<dbReference type="PANTHER" id="PTHR42690">
    <property type="entry name" value="THREONINE SYNTHASE FAMILY MEMBER"/>
    <property type="match status" value="1"/>
</dbReference>
<dbReference type="EC" id="4.2.3.1" evidence="4 11"/>
<evidence type="ECO:0000256" key="12">
    <source>
        <dbReference type="PIRSR" id="PIRSR604450-51"/>
    </source>
</evidence>
<keyword evidence="8 12" id="KW-0663">Pyridoxal phosphate</keyword>
<dbReference type="OrthoDB" id="9763107at2"/>
<sequence>MNFISTRDKNLRKTLAEAIHCGLADDGGLFMPEQIPQIDLNYFTGELTYPLFAERVVHAFFKGDILEHSLSEICQAAFSFAVPLSPLNQNTYLLELFHGPTLSFKDFGARFLAECLNKIFDRRKTTIMVATSGDTGSAVASAFYRKQNIEVIILYPKGLISKRQEQQITCWDQNIRALAVKGTFDDCQGLVKSAFNNPYWQKHFLLSSANSINIGRLIPQITYYAYSSMQFYQQHQQTAGYIVPTGNLGNATAGYLAKLMGFPIREIILATNANRVIPDYLQSGIYNPRPSVTTLANAMDVGNPSNFERLQYLFTTFASFKNQVKAFSVNDEEIRKTIKTVYEHDKKIICPHTATACFVRQKLSSEPWIIVATADPCKFNTIIEPLIGTSVPIPQQLQLLLEKPTHILEVANNLNEIQEIILSS</sequence>
<evidence type="ECO:0000256" key="4">
    <source>
        <dbReference type="ARBA" id="ARBA00013028"/>
    </source>
</evidence>
<dbReference type="InterPro" id="IPR000634">
    <property type="entry name" value="Ser/Thr_deHydtase_PyrdxlP-BS"/>
</dbReference>
<organism evidence="15 16">
    <name type="scientific">Legionella drancourtii LLAP12</name>
    <dbReference type="NCBI Taxonomy" id="658187"/>
    <lineage>
        <taxon>Bacteria</taxon>
        <taxon>Pseudomonadati</taxon>
        <taxon>Pseudomonadota</taxon>
        <taxon>Gammaproteobacteria</taxon>
        <taxon>Legionellales</taxon>
        <taxon>Legionellaceae</taxon>
        <taxon>Legionella</taxon>
    </lineage>
</organism>
<dbReference type="RefSeq" id="WP_006869604.1">
    <property type="nucleotide sequence ID" value="NZ_JH413801.1"/>
</dbReference>
<dbReference type="PROSITE" id="PS00165">
    <property type="entry name" value="DEHYDRATASE_SER_THR"/>
    <property type="match status" value="1"/>
</dbReference>
<dbReference type="InterPro" id="IPR037158">
    <property type="entry name" value="Thr_synth_N_sf"/>
</dbReference>
<evidence type="ECO:0000259" key="14">
    <source>
        <dbReference type="Pfam" id="PF14821"/>
    </source>
</evidence>
<dbReference type="NCBIfam" id="TIGR00260">
    <property type="entry name" value="thrC"/>
    <property type="match status" value="1"/>
</dbReference>
<dbReference type="Proteomes" id="UP000002770">
    <property type="component" value="Unassembled WGS sequence"/>
</dbReference>
<evidence type="ECO:0000256" key="10">
    <source>
        <dbReference type="ARBA" id="ARBA00049144"/>
    </source>
</evidence>
<dbReference type="GO" id="GO:0004795">
    <property type="term" value="F:threonine synthase activity"/>
    <property type="evidence" value="ECO:0007669"/>
    <property type="project" value="UniProtKB-UniRule"/>
</dbReference>
<dbReference type="eggNOG" id="COG0498">
    <property type="taxonomic scope" value="Bacteria"/>
</dbReference>
<dbReference type="InterPro" id="IPR051166">
    <property type="entry name" value="Threonine_Synthase"/>
</dbReference>
<keyword evidence="6" id="KW-0028">Amino-acid biosynthesis</keyword>
<dbReference type="InParanoid" id="G9EKA7"/>
<dbReference type="Gene3D" id="3.40.50.1100">
    <property type="match status" value="2"/>
</dbReference>
<feature type="modified residue" description="N6-(pyridoxal phosphate)lysine" evidence="12">
    <location>
        <position position="105"/>
    </location>
</feature>
<comment type="similarity">
    <text evidence="3">Belongs to the threonine synthase family.</text>
</comment>
<keyword evidence="16" id="KW-1185">Reference proteome</keyword>
<gene>
    <name evidence="15" type="ORF">LDG_5631</name>
</gene>
<dbReference type="STRING" id="658187.LDG_5631"/>
<dbReference type="SUPFAM" id="SSF53686">
    <property type="entry name" value="Tryptophan synthase beta subunit-like PLP-dependent enzymes"/>
    <property type="match status" value="1"/>
</dbReference>
<comment type="cofactor">
    <cofactor evidence="1 12">
        <name>pyridoxal 5'-phosphate</name>
        <dbReference type="ChEBI" id="CHEBI:597326"/>
    </cofactor>
</comment>
<evidence type="ECO:0000256" key="8">
    <source>
        <dbReference type="ARBA" id="ARBA00022898"/>
    </source>
</evidence>
<evidence type="ECO:0000256" key="3">
    <source>
        <dbReference type="ARBA" id="ARBA00005517"/>
    </source>
</evidence>